<name>A0A2M7RK73_9BACT</name>
<reference evidence="1 2" key="1">
    <citation type="submission" date="2017-09" db="EMBL/GenBank/DDBJ databases">
        <title>Depth-based differentiation of microbial function through sediment-hosted aquifers and enrichment of novel symbionts in the deep terrestrial subsurface.</title>
        <authorList>
            <person name="Probst A.J."/>
            <person name="Ladd B."/>
            <person name="Jarett J.K."/>
            <person name="Geller-Mcgrath D.E."/>
            <person name="Sieber C.M."/>
            <person name="Emerson J.B."/>
            <person name="Anantharaman K."/>
            <person name="Thomas B.C."/>
            <person name="Malmstrom R."/>
            <person name="Stieglmeier M."/>
            <person name="Klingl A."/>
            <person name="Woyke T."/>
            <person name="Ryan C.M."/>
            <person name="Banfield J.F."/>
        </authorList>
    </citation>
    <scope>NUCLEOTIDE SEQUENCE [LARGE SCALE GENOMIC DNA]</scope>
    <source>
        <strain evidence="1">CG_4_10_14_0_8_um_filter_42_10</strain>
    </source>
</reference>
<accession>A0A2M7RK73</accession>
<organism evidence="1 2">
    <name type="scientific">Candidatus Kerfeldbacteria bacterium CG_4_10_14_0_8_um_filter_42_10</name>
    <dbReference type="NCBI Taxonomy" id="2014248"/>
    <lineage>
        <taxon>Bacteria</taxon>
        <taxon>Candidatus Kerfeldiibacteriota</taxon>
    </lineage>
</organism>
<protein>
    <submittedName>
        <fullName evidence="1">Uncharacterized protein</fullName>
    </submittedName>
</protein>
<gene>
    <name evidence="1" type="ORF">COY66_01065</name>
</gene>
<sequence length="73" mass="8593">MTALWGNKSKLFGWIGLKFIYIGLNNTLHSVYQLFCINAIYQYKSIIFSYITHFGFILEKYDGFPLFIKFTHG</sequence>
<dbReference type="Proteomes" id="UP000230779">
    <property type="component" value="Unassembled WGS sequence"/>
</dbReference>
<evidence type="ECO:0000313" key="2">
    <source>
        <dbReference type="Proteomes" id="UP000230779"/>
    </source>
</evidence>
<dbReference type="AlphaFoldDB" id="A0A2M7RK73"/>
<proteinExistence type="predicted"/>
<evidence type="ECO:0000313" key="1">
    <source>
        <dbReference type="EMBL" id="PIY97148.1"/>
    </source>
</evidence>
<dbReference type="EMBL" id="PFMD01000011">
    <property type="protein sequence ID" value="PIY97148.1"/>
    <property type="molecule type" value="Genomic_DNA"/>
</dbReference>
<comment type="caution">
    <text evidence="1">The sequence shown here is derived from an EMBL/GenBank/DDBJ whole genome shotgun (WGS) entry which is preliminary data.</text>
</comment>